<accession>A0A540V7U9</accession>
<dbReference type="InterPro" id="IPR029044">
    <property type="entry name" value="Nucleotide-diphossugar_trans"/>
</dbReference>
<gene>
    <name evidence="2" type="ORF">FKY71_18925</name>
</gene>
<protein>
    <submittedName>
        <fullName evidence="2">DUF2064 domain-containing protein</fullName>
    </submittedName>
</protein>
<dbReference type="SUPFAM" id="SSF53448">
    <property type="entry name" value="Nucleotide-diphospho-sugar transferases"/>
    <property type="match status" value="1"/>
</dbReference>
<dbReference type="PANTHER" id="PTHR36529">
    <property type="entry name" value="SLL1095 PROTEIN"/>
    <property type="match status" value="1"/>
</dbReference>
<evidence type="ECO:0000313" key="3">
    <source>
        <dbReference type="Proteomes" id="UP000315400"/>
    </source>
</evidence>
<proteinExistence type="predicted"/>
<dbReference type="Pfam" id="PF09837">
    <property type="entry name" value="DUF2064"/>
    <property type="match status" value="1"/>
</dbReference>
<evidence type="ECO:0000256" key="1">
    <source>
        <dbReference type="SAM" id="MobiDB-lite"/>
    </source>
</evidence>
<dbReference type="AlphaFoldDB" id="A0A540V7U9"/>
<dbReference type="InterPro" id="IPR018641">
    <property type="entry name" value="Trfase_1_rSAM/seldom-assoc"/>
</dbReference>
<dbReference type="EMBL" id="VIFK01000546">
    <property type="protein sequence ID" value="TQE92849.1"/>
    <property type="molecule type" value="Genomic_DNA"/>
</dbReference>
<dbReference type="PANTHER" id="PTHR36529:SF1">
    <property type="entry name" value="GLYCOSYLTRANSFERASE"/>
    <property type="match status" value="1"/>
</dbReference>
<evidence type="ECO:0000313" key="2">
    <source>
        <dbReference type="EMBL" id="TQE92849.1"/>
    </source>
</evidence>
<reference evidence="2 3" key="1">
    <citation type="submission" date="2019-06" db="EMBL/GenBank/DDBJ databases">
        <title>Metagenome assembled Genome of Spiribacter salinus SL48-SHIP from the microbial mat of Salt Lake 48 (Novosibirsk region, Russia).</title>
        <authorList>
            <person name="Shipova A."/>
            <person name="Rozanov A.S."/>
            <person name="Bryanskaya A.V."/>
            <person name="Peltek S.E."/>
        </authorList>
    </citation>
    <scope>NUCLEOTIDE SEQUENCE [LARGE SCALE GENOMIC DNA]</scope>
    <source>
        <strain evidence="2">SL48-SHIP-2</strain>
    </source>
</reference>
<feature type="region of interest" description="Disordered" evidence="1">
    <location>
        <begin position="207"/>
        <end position="238"/>
    </location>
</feature>
<sequence length="238" mass="25703">MMAAPTAPRTAILLFTHAPAREWQNKWLVPGDAVRSREVAATLVAHTRSVVQASGLPVRVISSDRQRGTSFGERFVNALADVFAEGYDQVIAVGNDCPQLGEVDFAAVERTLLGGRPVVGPTPKGGTYVIGLSRAHFDATRLQQLPYQTAAFCDVLIEHLTRQSAVAPVQLAARNDLNSLADLQQLLADGPQGTAAQLAAQLQQLFEANEPPRERSRHRPPQHVAHPESGRGPPLLYS</sequence>
<organism evidence="2 3">
    <name type="scientific">Spiribacter salinus</name>
    <dbReference type="NCBI Taxonomy" id="1335746"/>
    <lineage>
        <taxon>Bacteria</taxon>
        <taxon>Pseudomonadati</taxon>
        <taxon>Pseudomonadota</taxon>
        <taxon>Gammaproteobacteria</taxon>
        <taxon>Chromatiales</taxon>
        <taxon>Ectothiorhodospiraceae</taxon>
        <taxon>Spiribacter</taxon>
    </lineage>
</organism>
<dbReference type="Gene3D" id="3.90.550.10">
    <property type="entry name" value="Spore Coat Polysaccharide Biosynthesis Protein SpsA, Chain A"/>
    <property type="match status" value="1"/>
</dbReference>
<dbReference type="Proteomes" id="UP000315400">
    <property type="component" value="Unassembled WGS sequence"/>
</dbReference>
<comment type="caution">
    <text evidence="2">The sequence shown here is derived from an EMBL/GenBank/DDBJ whole genome shotgun (WGS) entry which is preliminary data.</text>
</comment>
<name>A0A540V7U9_9GAMM</name>